<evidence type="ECO:0000259" key="4">
    <source>
        <dbReference type="PROSITE" id="PS50835"/>
    </source>
</evidence>
<dbReference type="InterPro" id="IPR003599">
    <property type="entry name" value="Ig_sub"/>
</dbReference>
<dbReference type="SUPFAM" id="SSF48726">
    <property type="entry name" value="Immunoglobulin"/>
    <property type="match status" value="1"/>
</dbReference>
<name>A0A1U9NP58_9BACT</name>
<feature type="signal peptide" evidence="3">
    <location>
        <begin position="1"/>
        <end position="20"/>
    </location>
</feature>
<dbReference type="InterPro" id="IPR007110">
    <property type="entry name" value="Ig-like_dom"/>
</dbReference>
<proteinExistence type="predicted"/>
<dbReference type="KEGG" id="alus:STSP2_02884"/>
<evidence type="ECO:0000313" key="5">
    <source>
        <dbReference type="EMBL" id="AQT69689.1"/>
    </source>
</evidence>
<dbReference type="SMART" id="SM00409">
    <property type="entry name" value="IG"/>
    <property type="match status" value="1"/>
</dbReference>
<dbReference type="AlphaFoldDB" id="A0A1U9NP58"/>
<dbReference type="STRING" id="1936003.STSP2_02884"/>
<evidence type="ECO:0000256" key="1">
    <source>
        <dbReference type="ARBA" id="ARBA00022729"/>
    </source>
</evidence>
<feature type="domain" description="Ig-like" evidence="4">
    <location>
        <begin position="353"/>
        <end position="447"/>
    </location>
</feature>
<dbReference type="SUPFAM" id="SSF49899">
    <property type="entry name" value="Concanavalin A-like lectins/glucanases"/>
    <property type="match status" value="1"/>
</dbReference>
<evidence type="ECO:0000256" key="2">
    <source>
        <dbReference type="ARBA" id="ARBA00023157"/>
    </source>
</evidence>
<dbReference type="Proteomes" id="UP000189674">
    <property type="component" value="Chromosome"/>
</dbReference>
<keyword evidence="6" id="KW-1185">Reference proteome</keyword>
<dbReference type="RefSeq" id="WP_169853232.1">
    <property type="nucleotide sequence ID" value="NZ_CP019791.1"/>
</dbReference>
<gene>
    <name evidence="5" type="ORF">STSP2_02884</name>
</gene>
<organism evidence="5 6">
    <name type="scientific">Anaerohalosphaera lusitana</name>
    <dbReference type="NCBI Taxonomy" id="1936003"/>
    <lineage>
        <taxon>Bacteria</taxon>
        <taxon>Pseudomonadati</taxon>
        <taxon>Planctomycetota</taxon>
        <taxon>Phycisphaerae</taxon>
        <taxon>Sedimentisphaerales</taxon>
        <taxon>Anaerohalosphaeraceae</taxon>
        <taxon>Anaerohalosphaera</taxon>
    </lineage>
</organism>
<dbReference type="SMART" id="SM00560">
    <property type="entry name" value="LamGL"/>
    <property type="match status" value="1"/>
</dbReference>
<feature type="chain" id="PRO_5013024782" evidence="3">
    <location>
        <begin position="21"/>
        <end position="717"/>
    </location>
</feature>
<dbReference type="Gene3D" id="2.60.120.200">
    <property type="match status" value="1"/>
</dbReference>
<dbReference type="Pfam" id="PF13385">
    <property type="entry name" value="Laminin_G_3"/>
    <property type="match status" value="1"/>
</dbReference>
<dbReference type="Pfam" id="PF13927">
    <property type="entry name" value="Ig_3"/>
    <property type="match status" value="1"/>
</dbReference>
<dbReference type="PROSITE" id="PS50835">
    <property type="entry name" value="IG_LIKE"/>
    <property type="match status" value="1"/>
</dbReference>
<dbReference type="InterPro" id="IPR006558">
    <property type="entry name" value="LamG-like"/>
</dbReference>
<sequence length="717" mass="74821" precursor="true">MKKSFVILMLFCAVSFSAHAGVVAYDSFDGADGTDVDGSTGGVGWSAGWTDEAGNATQFVFSSPGNTFGALEVGGLKALYLGNGTGGITRYTRPLTSAVTIDGTNPEIWFSALVEIGPDDGQLGRGIGVELRNAGSQVLFLGKWLNKQLGICSSSNDDYINVLSRSTDVWFMVAQLAYDGTDTVATLYVANGDEEGFAIDDLSTYAASGSITISGPITIDGAALHGYHGGTTTNSVDELKIADSFGDIISSATAGSPSPSAGETLVATDVILSWSGPSKYAASSYDVYFGTDPNTQSATYDMTLIGDGITNTSIDPTPTGELANETTYYWQVDAYDGTTLYEGSLWSFTTVPPTVLITDQPEGTTVAAGESVTLSVVAENAESYAWYVTDAAGNETLVTDAAGQVSGATTASLTLTDVQQSDEGLYKCVASNTVPSSEASAEALVMTARLVSEWSFESSLADSVGGWDGVVVDPNTANSDVADVAYGSGLGGGQGLVLNANSGTAGYDDAFVEIAGSEKWFNFYPNGITVSAWVKAAADGNYQNIMSKYDSPAYRGWVMNMSGGGASIFAARSIGPAFGPSVGDDTWHLVVGQYDPVAGEQRIYVDGVLEGSSSGTPQPELPLVPVHIGAEAFDAATGEVNIPFKGTIDEVKIFSSVVDPVTVAYMYTDVTGETICYDGQGLEYDFNGDCVVDLADFAEFAGTWLNCRQIPECIDRP</sequence>
<dbReference type="InterPro" id="IPR013320">
    <property type="entry name" value="ConA-like_dom_sf"/>
</dbReference>
<protein>
    <submittedName>
        <fullName evidence="5">Immunoglobulin V-set domain protein</fullName>
    </submittedName>
</protein>
<keyword evidence="2" id="KW-1015">Disulfide bond</keyword>
<keyword evidence="1 3" id="KW-0732">Signal</keyword>
<dbReference type="InterPro" id="IPR013783">
    <property type="entry name" value="Ig-like_fold"/>
</dbReference>
<evidence type="ECO:0000256" key="3">
    <source>
        <dbReference type="SAM" id="SignalP"/>
    </source>
</evidence>
<accession>A0A1U9NP58</accession>
<evidence type="ECO:0000313" key="6">
    <source>
        <dbReference type="Proteomes" id="UP000189674"/>
    </source>
</evidence>
<dbReference type="InterPro" id="IPR036179">
    <property type="entry name" value="Ig-like_dom_sf"/>
</dbReference>
<dbReference type="EMBL" id="CP019791">
    <property type="protein sequence ID" value="AQT69689.1"/>
    <property type="molecule type" value="Genomic_DNA"/>
</dbReference>
<dbReference type="Gene3D" id="2.60.40.10">
    <property type="entry name" value="Immunoglobulins"/>
    <property type="match status" value="2"/>
</dbReference>
<reference evidence="6" key="1">
    <citation type="submission" date="2017-02" db="EMBL/GenBank/DDBJ databases">
        <title>Comparative genomics and description of representatives of a novel lineage of planctomycetes thriving in anoxic sediments.</title>
        <authorList>
            <person name="Spring S."/>
            <person name="Bunk B."/>
            <person name="Sproer C."/>
        </authorList>
    </citation>
    <scope>NUCLEOTIDE SEQUENCE [LARGE SCALE GENOMIC DNA]</scope>
    <source>
        <strain evidence="6">ST-NAGAB-D1</strain>
    </source>
</reference>